<evidence type="ECO:0000256" key="1">
    <source>
        <dbReference type="SAM" id="Phobius"/>
    </source>
</evidence>
<gene>
    <name evidence="2" type="ORF">B0H17DRAFT_1101952</name>
</gene>
<feature type="transmembrane region" description="Helical" evidence="1">
    <location>
        <begin position="92"/>
        <end position="112"/>
    </location>
</feature>
<keyword evidence="1" id="KW-1133">Transmembrane helix</keyword>
<sequence>MVYVRSRKFCCCLPVRFGVFVMSVAALLGGGLVAIAAWIQIAHLSENPLANNDKISLYIVAAMFTILALVGAFGLIGALARKPNLVSIFGGMLNVHLGLSVLTGAFAIYSLFKQSTDQLNNALAQCISDTALNGSTEEHIVDACKTAINVAKGVVVAAYVVSWLVELYGCFIVHNYVRQLHEEKDAEHMNTPIAAPMGAAYAVPVPSYAFTQPVQSYGNKV</sequence>
<name>A0AAD7CLG8_MYCRO</name>
<dbReference type="EMBL" id="JARKIE010000357">
    <property type="protein sequence ID" value="KAJ7651831.1"/>
    <property type="molecule type" value="Genomic_DNA"/>
</dbReference>
<evidence type="ECO:0000313" key="2">
    <source>
        <dbReference type="EMBL" id="KAJ7651831.1"/>
    </source>
</evidence>
<comment type="caution">
    <text evidence="2">The sequence shown here is derived from an EMBL/GenBank/DDBJ whole genome shotgun (WGS) entry which is preliminary data.</text>
</comment>
<feature type="transmembrane region" description="Helical" evidence="1">
    <location>
        <begin position="55"/>
        <end position="80"/>
    </location>
</feature>
<evidence type="ECO:0000313" key="3">
    <source>
        <dbReference type="Proteomes" id="UP001221757"/>
    </source>
</evidence>
<protein>
    <recommendedName>
        <fullName evidence="4">Tetraspanin</fullName>
    </recommendedName>
</protein>
<keyword evidence="1" id="KW-0472">Membrane</keyword>
<accession>A0AAD7CLG8</accession>
<keyword evidence="1" id="KW-0812">Transmembrane</keyword>
<dbReference type="AlphaFoldDB" id="A0AAD7CLG8"/>
<dbReference type="Proteomes" id="UP001221757">
    <property type="component" value="Unassembled WGS sequence"/>
</dbReference>
<proteinExistence type="predicted"/>
<evidence type="ECO:0008006" key="4">
    <source>
        <dbReference type="Google" id="ProtNLM"/>
    </source>
</evidence>
<keyword evidence="3" id="KW-1185">Reference proteome</keyword>
<reference evidence="2" key="1">
    <citation type="submission" date="2023-03" db="EMBL/GenBank/DDBJ databases">
        <title>Massive genome expansion in bonnet fungi (Mycena s.s.) driven by repeated elements and novel gene families across ecological guilds.</title>
        <authorList>
            <consortium name="Lawrence Berkeley National Laboratory"/>
            <person name="Harder C.B."/>
            <person name="Miyauchi S."/>
            <person name="Viragh M."/>
            <person name="Kuo A."/>
            <person name="Thoen E."/>
            <person name="Andreopoulos B."/>
            <person name="Lu D."/>
            <person name="Skrede I."/>
            <person name="Drula E."/>
            <person name="Henrissat B."/>
            <person name="Morin E."/>
            <person name="Kohler A."/>
            <person name="Barry K."/>
            <person name="LaButti K."/>
            <person name="Morin E."/>
            <person name="Salamov A."/>
            <person name="Lipzen A."/>
            <person name="Mereny Z."/>
            <person name="Hegedus B."/>
            <person name="Baldrian P."/>
            <person name="Stursova M."/>
            <person name="Weitz H."/>
            <person name="Taylor A."/>
            <person name="Grigoriev I.V."/>
            <person name="Nagy L.G."/>
            <person name="Martin F."/>
            <person name="Kauserud H."/>
        </authorList>
    </citation>
    <scope>NUCLEOTIDE SEQUENCE</scope>
    <source>
        <strain evidence="2">CBHHK067</strain>
    </source>
</reference>
<feature type="transmembrane region" description="Helical" evidence="1">
    <location>
        <begin position="20"/>
        <end position="43"/>
    </location>
</feature>
<organism evidence="2 3">
    <name type="scientific">Mycena rosella</name>
    <name type="common">Pink bonnet</name>
    <name type="synonym">Agaricus rosellus</name>
    <dbReference type="NCBI Taxonomy" id="1033263"/>
    <lineage>
        <taxon>Eukaryota</taxon>
        <taxon>Fungi</taxon>
        <taxon>Dikarya</taxon>
        <taxon>Basidiomycota</taxon>
        <taxon>Agaricomycotina</taxon>
        <taxon>Agaricomycetes</taxon>
        <taxon>Agaricomycetidae</taxon>
        <taxon>Agaricales</taxon>
        <taxon>Marasmiineae</taxon>
        <taxon>Mycenaceae</taxon>
        <taxon>Mycena</taxon>
    </lineage>
</organism>